<proteinExistence type="predicted"/>
<name>E8UYF5_TERSS</name>
<dbReference type="EMBL" id="CP002467">
    <property type="protein sequence ID" value="ADV82043.1"/>
    <property type="molecule type" value="Genomic_DNA"/>
</dbReference>
<dbReference type="RefSeq" id="WP_013567776.1">
    <property type="nucleotide sequence ID" value="NC_014963.1"/>
</dbReference>
<dbReference type="Proteomes" id="UP000006844">
    <property type="component" value="Chromosome"/>
</dbReference>
<keyword evidence="2" id="KW-1185">Reference proteome</keyword>
<evidence type="ECO:0000313" key="2">
    <source>
        <dbReference type="Proteomes" id="UP000006844"/>
    </source>
</evidence>
<reference evidence="1 2" key="1">
    <citation type="journal article" date="2012" name="Stand. Genomic Sci.">
        <title>Complete genome sequence of Terriglobus saanensis type strain SP1PR4(T), an Acidobacteria from tundra soil.</title>
        <authorList>
            <person name="Rawat S.R."/>
            <person name="Mannisto M.K."/>
            <person name="Starovoytov V."/>
            <person name="Goodwin L."/>
            <person name="Nolan M."/>
            <person name="Hauser L."/>
            <person name="Land M."/>
            <person name="Davenport K.W."/>
            <person name="Woyke T."/>
            <person name="Haggblom M.M."/>
        </authorList>
    </citation>
    <scope>NUCLEOTIDE SEQUENCE</scope>
    <source>
        <strain evidence="2">ATCC BAA-1853 / DSM 23119 / SP1PR4</strain>
    </source>
</reference>
<protein>
    <submittedName>
        <fullName evidence="1">Uncharacterized protein</fullName>
    </submittedName>
</protein>
<dbReference type="HOGENOM" id="CLU_182316_1_0_0"/>
<dbReference type="AlphaFoldDB" id="E8UYF5"/>
<accession>E8UYF5</accession>
<organism evidence="1 2">
    <name type="scientific">Terriglobus saanensis (strain ATCC BAA-1853 / DSM 23119 / SP1PR4)</name>
    <dbReference type="NCBI Taxonomy" id="401053"/>
    <lineage>
        <taxon>Bacteria</taxon>
        <taxon>Pseudomonadati</taxon>
        <taxon>Acidobacteriota</taxon>
        <taxon>Terriglobia</taxon>
        <taxon>Terriglobales</taxon>
        <taxon>Acidobacteriaceae</taxon>
        <taxon>Terriglobus</taxon>
    </lineage>
</organism>
<dbReference type="OrthoDB" id="674126at2"/>
<gene>
    <name evidence="1" type="ordered locus">AciPR4_1218</name>
</gene>
<dbReference type="KEGG" id="tsa:AciPR4_1218"/>
<sequence>MANFLVRVELQGNPIDGTYDKLHSCMESLGFKQTFTSAGEELTHLPHAMYEGSWASSTSSLCVAVKNTVKANIWPKPVILAIEYNTFALFKA</sequence>
<evidence type="ECO:0000313" key="1">
    <source>
        <dbReference type="EMBL" id="ADV82043.1"/>
    </source>
</evidence>